<dbReference type="GO" id="GO:0016874">
    <property type="term" value="F:ligase activity"/>
    <property type="evidence" value="ECO:0007669"/>
    <property type="project" value="UniProtKB-KW"/>
</dbReference>
<dbReference type="NCBIfam" id="TIGR00124">
    <property type="entry name" value="cit_ly_ligase"/>
    <property type="match status" value="1"/>
</dbReference>
<keyword evidence="2" id="KW-0067">ATP-binding</keyword>
<gene>
    <name evidence="4" type="ORF">AMOR_21360</name>
</gene>
<dbReference type="EMBL" id="AP025591">
    <property type="protein sequence ID" value="BDG03140.1"/>
    <property type="molecule type" value="Genomic_DNA"/>
</dbReference>
<dbReference type="Gene3D" id="3.40.50.620">
    <property type="entry name" value="HUPs"/>
    <property type="match status" value="1"/>
</dbReference>
<evidence type="ECO:0000259" key="3">
    <source>
        <dbReference type="SMART" id="SM00764"/>
    </source>
</evidence>
<accession>A0ABN6MQD3</accession>
<evidence type="ECO:0000313" key="5">
    <source>
        <dbReference type="Proteomes" id="UP001162891"/>
    </source>
</evidence>
<keyword evidence="4" id="KW-0436">Ligase</keyword>
<sequence length="342" mass="36182">MVTQLLSSGDRALARAFLEAQGLTFEPGFDDLVGVFEDGALVACGARAGDVLKMIAIDPARQSGSLLGELAGELVRLGIAAGHDGLFVFTHPAHATSFEALGFELLVSHAKVALLEYGGRFAAWLASNRRLVRPTAEFGPAGAVVVNCNPFTLGHRHLVEEAARRVGTLYVFVVREDRSAFPFEARLRLVREGTRDLAKVVVLDTSRYAVSAVTFPAYFLGRTDPVAEIQMELDATLFGARIAPAFGVTRRFFGAEPYCATTRAYNAAMQRVLPGLGVEPVELARLHAGGAAISASAVRAALATGDDAALPALVPPTTLAYLLSDEGLAVRARLGGAKGRHA</sequence>
<reference evidence="5" key="1">
    <citation type="journal article" date="2022" name="Int. J. Syst. Evol. Microbiol.">
        <title>Anaeromyxobacter oryzae sp. nov., Anaeromyxobacter diazotrophicus sp. nov. and Anaeromyxobacter paludicola sp. nov., isolated from paddy soils.</title>
        <authorList>
            <person name="Itoh H."/>
            <person name="Xu Z."/>
            <person name="Mise K."/>
            <person name="Masuda Y."/>
            <person name="Ushijima N."/>
            <person name="Hayakawa C."/>
            <person name="Shiratori Y."/>
            <person name="Senoo K."/>
        </authorList>
    </citation>
    <scope>NUCLEOTIDE SEQUENCE [LARGE SCALE GENOMIC DNA]</scope>
    <source>
        <strain evidence="5">Red232</strain>
    </source>
</reference>
<evidence type="ECO:0000256" key="1">
    <source>
        <dbReference type="ARBA" id="ARBA00022741"/>
    </source>
</evidence>
<keyword evidence="1" id="KW-0547">Nucleotide-binding</keyword>
<dbReference type="PANTHER" id="PTHR40599:SF1">
    <property type="entry name" value="[CITRATE [PRO-3S]-LYASE] LIGASE"/>
    <property type="match status" value="1"/>
</dbReference>
<evidence type="ECO:0000313" key="4">
    <source>
        <dbReference type="EMBL" id="BDG03140.1"/>
    </source>
</evidence>
<name>A0ABN6MQD3_9BACT</name>
<evidence type="ECO:0000256" key="2">
    <source>
        <dbReference type="ARBA" id="ARBA00022840"/>
    </source>
</evidence>
<dbReference type="Proteomes" id="UP001162891">
    <property type="component" value="Chromosome"/>
</dbReference>
<dbReference type="SUPFAM" id="SSF52374">
    <property type="entry name" value="Nucleotidylyl transferase"/>
    <property type="match status" value="1"/>
</dbReference>
<dbReference type="InterPro" id="IPR005216">
    <property type="entry name" value="Citrate_lyase_ligase"/>
</dbReference>
<feature type="domain" description="Citrate lyase ligase C-terminal" evidence="3">
    <location>
        <begin position="141"/>
        <end position="322"/>
    </location>
</feature>
<organism evidence="4 5">
    <name type="scientific">Anaeromyxobacter oryzae</name>
    <dbReference type="NCBI Taxonomy" id="2918170"/>
    <lineage>
        <taxon>Bacteria</taxon>
        <taxon>Pseudomonadati</taxon>
        <taxon>Myxococcota</taxon>
        <taxon>Myxococcia</taxon>
        <taxon>Myxococcales</taxon>
        <taxon>Cystobacterineae</taxon>
        <taxon>Anaeromyxobacteraceae</taxon>
        <taxon>Anaeromyxobacter</taxon>
    </lineage>
</organism>
<protein>
    <submittedName>
        <fullName evidence="4">Citrate (Pro-3S)-lyase] ligase</fullName>
    </submittedName>
</protein>
<dbReference type="InterPro" id="IPR014729">
    <property type="entry name" value="Rossmann-like_a/b/a_fold"/>
</dbReference>
<proteinExistence type="predicted"/>
<dbReference type="Pfam" id="PF08218">
    <property type="entry name" value="Citrate_ly_lig"/>
    <property type="match status" value="1"/>
</dbReference>
<dbReference type="SMART" id="SM00764">
    <property type="entry name" value="Citrate_ly_lig"/>
    <property type="match status" value="1"/>
</dbReference>
<dbReference type="RefSeq" id="WP_248360876.1">
    <property type="nucleotide sequence ID" value="NZ_AP025591.1"/>
</dbReference>
<dbReference type="InterPro" id="IPR013166">
    <property type="entry name" value="Citrate_lyase_ligase_C"/>
</dbReference>
<keyword evidence="5" id="KW-1185">Reference proteome</keyword>
<dbReference type="PANTHER" id="PTHR40599">
    <property type="entry name" value="[CITRATE [PRO-3S]-LYASE] LIGASE"/>
    <property type="match status" value="1"/>
</dbReference>